<feature type="transmembrane region" description="Helical" evidence="1">
    <location>
        <begin position="317"/>
        <end position="334"/>
    </location>
</feature>
<feature type="transmembrane region" description="Helical" evidence="1">
    <location>
        <begin position="205"/>
        <end position="232"/>
    </location>
</feature>
<evidence type="ECO:0000256" key="1">
    <source>
        <dbReference type="SAM" id="Phobius"/>
    </source>
</evidence>
<evidence type="ECO:0000313" key="4">
    <source>
        <dbReference type="Proteomes" id="UP000275925"/>
    </source>
</evidence>
<protein>
    <recommendedName>
        <fullName evidence="5">Glycosyltransferase RgtA/B/C/D-like domain-containing protein</fullName>
    </recommendedName>
</protein>
<comment type="caution">
    <text evidence="3">The sequence shown here is derived from an EMBL/GenBank/DDBJ whole genome shotgun (WGS) entry which is preliminary data.</text>
</comment>
<organism evidence="3 4">
    <name type="scientific">Candidatus Termititenax persephonae</name>
    <dbReference type="NCBI Taxonomy" id="2218525"/>
    <lineage>
        <taxon>Bacteria</taxon>
        <taxon>Bacillati</taxon>
        <taxon>Candidatus Margulisiibacteriota</taxon>
        <taxon>Candidatus Termititenacia</taxon>
        <taxon>Candidatus Termititenacales</taxon>
        <taxon>Candidatus Termititenacaceae</taxon>
        <taxon>Candidatus Termititenax</taxon>
    </lineage>
</organism>
<evidence type="ECO:0000313" key="3">
    <source>
        <dbReference type="EMBL" id="GBR75517.1"/>
    </source>
</evidence>
<evidence type="ECO:0008006" key="5">
    <source>
        <dbReference type="Google" id="ProtNLM"/>
    </source>
</evidence>
<proteinExistence type="predicted"/>
<dbReference type="Proteomes" id="UP000275925">
    <property type="component" value="Unassembled WGS sequence"/>
</dbReference>
<feature type="transmembrane region" description="Helical" evidence="1">
    <location>
        <begin position="393"/>
        <end position="412"/>
    </location>
</feature>
<dbReference type="AlphaFoldDB" id="A0A388TES8"/>
<keyword evidence="1" id="KW-0472">Membrane</keyword>
<reference evidence="3 4" key="1">
    <citation type="journal article" date="2019" name="ISME J.">
        <title>Genome analyses of uncultured TG2/ZB3 bacteria in 'Margulisbacteria' specifically attached to ectosymbiotic spirochetes of protists in the termite gut.</title>
        <authorList>
            <person name="Utami Y.D."/>
            <person name="Kuwahara H."/>
            <person name="Igai K."/>
            <person name="Murakami T."/>
            <person name="Sugaya K."/>
            <person name="Morikawa T."/>
            <person name="Nagura Y."/>
            <person name="Yuki M."/>
            <person name="Deevong P."/>
            <person name="Inoue T."/>
            <person name="Kihara K."/>
            <person name="Lo N."/>
            <person name="Yamada A."/>
            <person name="Ohkuma M."/>
            <person name="Hongoh Y."/>
        </authorList>
    </citation>
    <scope>NUCLEOTIDE SEQUENCE [LARGE SCALE GENOMIC DNA]</scope>
    <source>
        <strain evidence="3">NkOx7-02</strain>
    </source>
</reference>
<keyword evidence="1" id="KW-1133">Transmembrane helix</keyword>
<keyword evidence="4" id="KW-1185">Reference proteome</keyword>
<name>A0A388TES8_9BACT</name>
<gene>
    <name evidence="3" type="ORF">NO2_0184</name>
</gene>
<keyword evidence="1" id="KW-0812">Transmembrane</keyword>
<feature type="transmembrane region" description="Helical" evidence="1">
    <location>
        <begin position="124"/>
        <end position="147"/>
    </location>
</feature>
<feature type="transmembrane region" description="Helical" evidence="1">
    <location>
        <begin position="176"/>
        <end position="193"/>
    </location>
</feature>
<feature type="chain" id="PRO_5017358224" description="Glycosyltransferase RgtA/B/C/D-like domain-containing protein" evidence="2">
    <location>
        <begin position="23"/>
        <end position="554"/>
    </location>
</feature>
<accession>A0A388TES8</accession>
<feature type="transmembrane region" description="Helical" evidence="1">
    <location>
        <begin position="341"/>
        <end position="358"/>
    </location>
</feature>
<sequence length="554" mass="63775">MGKLKKVCLLLILLLACAVRLADLGTHFVHLDDAITIIDILRAKHPDYRQELLDIIDNPLNAAYHSRQKTLIKNIYENPQTRFIFDATFYLARFLIVPLTNSNAPLQFLITPFLINDQQNYNTLLFMGRLPSCVFSLLTILLLCFILKKNNHTALLLGVLIGALSLENIIFAKQSYSYAIGCLAAAGLLLLLQHSRQENFFRQHWLTSAGLTTLFVYAHYQLFFLLPAYYLVNFWLKRFSYPEAKKLIYSGLLNLAFGLPALCYILLVRPTAGAAIYNSGLHGEFLFTPDKNIFWFLLRNGFLVLTHTLSPVAADNFFYWIFGGLFTAGFVLGLRKCYKTPEGLFVVFSLLTYLGLVFTQKLTLTPTRNALVYLPLFIYVIAQSLPELKTKTLAYLLSAYTGIFLFFFPSFLRGRQTPLNEKELVKIIEHYQPYLIGEYDNVNAPLLKNIRQKYKYADRVNYLPNRPADFQTIAFLDTYAPLDEQKFQYCQDFWNEKKLSVPPWTNTYAQYEVVYEKISTSSIELEPNNWNSNGTNNLFFYVLKLKSASSFQEK</sequence>
<keyword evidence="2" id="KW-0732">Signal</keyword>
<feature type="transmembrane region" description="Helical" evidence="1">
    <location>
        <begin position="154"/>
        <end position="170"/>
    </location>
</feature>
<dbReference type="EMBL" id="BGZO01000003">
    <property type="protein sequence ID" value="GBR75517.1"/>
    <property type="molecule type" value="Genomic_DNA"/>
</dbReference>
<feature type="transmembrane region" description="Helical" evidence="1">
    <location>
        <begin position="252"/>
        <end position="272"/>
    </location>
</feature>
<dbReference type="PROSITE" id="PS51257">
    <property type="entry name" value="PROKAR_LIPOPROTEIN"/>
    <property type="match status" value="1"/>
</dbReference>
<feature type="transmembrane region" description="Helical" evidence="1">
    <location>
        <begin position="370"/>
        <end position="386"/>
    </location>
</feature>
<feature type="signal peptide" evidence="2">
    <location>
        <begin position="1"/>
        <end position="22"/>
    </location>
</feature>
<evidence type="ECO:0000256" key="2">
    <source>
        <dbReference type="SAM" id="SignalP"/>
    </source>
</evidence>